<evidence type="ECO:0000313" key="5">
    <source>
        <dbReference type="Proteomes" id="UP000013378"/>
    </source>
</evidence>
<proteinExistence type="predicted"/>
<feature type="compositionally biased region" description="Acidic residues" evidence="1">
    <location>
        <begin position="34"/>
        <end position="43"/>
    </location>
</feature>
<dbReference type="eggNOG" id="COG1470">
    <property type="taxonomic scope" value="Bacteria"/>
</dbReference>
<evidence type="ECO:0000259" key="2">
    <source>
        <dbReference type="Pfam" id="PF11258"/>
    </source>
</evidence>
<evidence type="ECO:0000259" key="3">
    <source>
        <dbReference type="Pfam" id="PF17479"/>
    </source>
</evidence>
<dbReference type="SUPFAM" id="SSF159774">
    <property type="entry name" value="YerB-like"/>
    <property type="match status" value="1"/>
</dbReference>
<dbReference type="PROSITE" id="PS51257">
    <property type="entry name" value="PROKAR_LIPOPROTEIN"/>
    <property type="match status" value="1"/>
</dbReference>
<evidence type="ECO:0000256" key="1">
    <source>
        <dbReference type="SAM" id="MobiDB-lite"/>
    </source>
</evidence>
<sequence length="373" mass="43080">MRRINPLIITVLILSIMFSLIGCNNKATEGVNEIESDNVEYTEQEEKQNKDGEEVNNKEEKEEDDEKQEIVKEEKGIPSPLSGTYGPKEKVNRRPVAVMFDNHPKARWQAGLSQAEIVYEFLVEYPYTRYMGIFLLNDPDHIGPIRSTRPYFITALLEYDPIYVRVGGSEAAKADVRRLKIADIDGLSSSSKVFWRYYKTGKTRPNNMYSSLEVIREEQRRRGYRLKGNYEGFKFNKEDKNIDGNSANTVIIKYNKSNTTKYVYDEEKKVYKRYKDGKLHIDELDKTAIKAKNIIIQRAKTEVIDNVGRLSIDLVGKGRGYYITNGKAIRITWEKSSRNGKTRFYDSSNKEIKLNSGVTWIQVTKLSTDITIE</sequence>
<dbReference type="STRING" id="1304284.L21TH_0035"/>
<feature type="domain" description="DUF3048" evidence="3">
    <location>
        <begin position="251"/>
        <end position="361"/>
    </location>
</feature>
<dbReference type="EMBL" id="ARZA01000004">
    <property type="protein sequence ID" value="EOD01874.1"/>
    <property type="molecule type" value="Genomic_DNA"/>
</dbReference>
<dbReference type="InterPro" id="IPR021416">
    <property type="entry name" value="DUF3048_N"/>
</dbReference>
<name>R1CZ72_9FIRM</name>
<dbReference type="AlphaFoldDB" id="R1CZ72"/>
<feature type="region of interest" description="Disordered" evidence="1">
    <location>
        <begin position="34"/>
        <end position="88"/>
    </location>
</feature>
<keyword evidence="5" id="KW-1185">Reference proteome</keyword>
<dbReference type="RefSeq" id="WP_006305373.1">
    <property type="nucleotide sequence ID" value="NZ_ARZA01000004.1"/>
</dbReference>
<dbReference type="InterPro" id="IPR035328">
    <property type="entry name" value="DUF3048_C"/>
</dbReference>
<organism evidence="4 5">
    <name type="scientific">Caldisalinibacter kiritimatiensis</name>
    <dbReference type="NCBI Taxonomy" id="1304284"/>
    <lineage>
        <taxon>Bacteria</taxon>
        <taxon>Bacillati</taxon>
        <taxon>Bacillota</taxon>
        <taxon>Tissierellia</taxon>
        <taxon>Tissierellales</taxon>
        <taxon>Thermohalobacteraceae</taxon>
        <taxon>Caldisalinibacter</taxon>
    </lineage>
</organism>
<dbReference type="Pfam" id="PF17479">
    <property type="entry name" value="DUF3048_C"/>
    <property type="match status" value="1"/>
</dbReference>
<feature type="domain" description="DUF3048" evidence="2">
    <location>
        <begin position="82"/>
        <end position="224"/>
    </location>
</feature>
<evidence type="ECO:0008006" key="6">
    <source>
        <dbReference type="Google" id="ProtNLM"/>
    </source>
</evidence>
<protein>
    <recommendedName>
        <fullName evidence="6">Lipoprotein yerB</fullName>
    </recommendedName>
</protein>
<evidence type="ECO:0000313" key="4">
    <source>
        <dbReference type="EMBL" id="EOD01874.1"/>
    </source>
</evidence>
<accession>R1CZ72</accession>
<reference evidence="4 5" key="1">
    <citation type="journal article" date="2015" name="Geomicrobiol. J.">
        <title>Caldisalinibacter kiritimatiensis gen. nov., sp. nov., a moderately thermohalophilic thiosulfate-reducing bacterium from a hypersaline microbial mat.</title>
        <authorList>
            <person name="Ben Hania W."/>
            <person name="Joseph M."/>
            <person name="Fiebig A."/>
            <person name="Bunk B."/>
            <person name="Klenk H.-P."/>
            <person name="Fardeau M.-L."/>
            <person name="Spring S."/>
        </authorList>
    </citation>
    <scope>NUCLEOTIDE SEQUENCE [LARGE SCALE GENOMIC DNA]</scope>
    <source>
        <strain evidence="4 5">L21-TH-D2</strain>
    </source>
</reference>
<dbReference type="Proteomes" id="UP000013378">
    <property type="component" value="Unassembled WGS sequence"/>
</dbReference>
<dbReference type="Gene3D" id="3.50.90.10">
    <property type="entry name" value="YerB-like"/>
    <property type="match status" value="1"/>
</dbReference>
<dbReference type="Pfam" id="PF11258">
    <property type="entry name" value="DUF3048"/>
    <property type="match status" value="1"/>
</dbReference>
<comment type="caution">
    <text evidence="4">The sequence shown here is derived from an EMBL/GenBank/DDBJ whole genome shotgun (WGS) entry which is preliminary data.</text>
</comment>
<feature type="compositionally biased region" description="Basic and acidic residues" evidence="1">
    <location>
        <begin position="44"/>
        <end position="60"/>
    </location>
</feature>
<gene>
    <name evidence="4" type="ORF">L21TH_0035</name>
</gene>
<dbReference type="InterPro" id="IPR023158">
    <property type="entry name" value="YerB-like_sf"/>
</dbReference>